<accession>A0A225VDW6</accession>
<gene>
    <name evidence="1" type="ORF">PHMEG_00024660</name>
</gene>
<proteinExistence type="predicted"/>
<name>A0A225VDW6_9STRA</name>
<comment type="caution">
    <text evidence="1">The sequence shown here is derived from an EMBL/GenBank/DDBJ whole genome shotgun (WGS) entry which is preliminary data.</text>
</comment>
<organism evidence="1 2">
    <name type="scientific">Phytophthora megakarya</name>
    <dbReference type="NCBI Taxonomy" id="4795"/>
    <lineage>
        <taxon>Eukaryota</taxon>
        <taxon>Sar</taxon>
        <taxon>Stramenopiles</taxon>
        <taxon>Oomycota</taxon>
        <taxon>Peronosporomycetes</taxon>
        <taxon>Peronosporales</taxon>
        <taxon>Peronosporaceae</taxon>
        <taxon>Phytophthora</taxon>
    </lineage>
</organism>
<dbReference type="Proteomes" id="UP000198211">
    <property type="component" value="Unassembled WGS sequence"/>
</dbReference>
<keyword evidence="2" id="KW-1185">Reference proteome</keyword>
<dbReference type="EMBL" id="NBNE01005435">
    <property type="protein sequence ID" value="OWZ03583.1"/>
    <property type="molecule type" value="Genomic_DNA"/>
</dbReference>
<dbReference type="AlphaFoldDB" id="A0A225VDW6"/>
<protein>
    <submittedName>
        <fullName evidence="1">Uncharacterized protein</fullName>
    </submittedName>
</protein>
<evidence type="ECO:0000313" key="2">
    <source>
        <dbReference type="Proteomes" id="UP000198211"/>
    </source>
</evidence>
<reference evidence="2" key="1">
    <citation type="submission" date="2017-03" db="EMBL/GenBank/DDBJ databases">
        <title>Phytopthora megakarya and P. palmivora, two closely related causual agents of cacao black pod achieved similar genome size and gene model numbers by different mechanisms.</title>
        <authorList>
            <person name="Ali S."/>
            <person name="Shao J."/>
            <person name="Larry D.J."/>
            <person name="Kronmiller B."/>
            <person name="Shen D."/>
            <person name="Strem M.D."/>
            <person name="Melnick R.L."/>
            <person name="Guiltinan M.J."/>
            <person name="Tyler B.M."/>
            <person name="Meinhardt L.W."/>
            <person name="Bailey B.A."/>
        </authorList>
    </citation>
    <scope>NUCLEOTIDE SEQUENCE [LARGE SCALE GENOMIC DNA]</scope>
    <source>
        <strain evidence="2">zdho120</strain>
    </source>
</reference>
<sequence length="252" mass="28454">MKNDQSGDRPRDPRHVYANPLQPTICPILALAIYWTTFTFDADANRLFPGYVVAAESKRRGVIPRDLGTRKIASQGMCLASLVYHTPFIRTHFPPRHPLFETSLFQDAQLLDNLVSRVKCGFSGPNTHLTATGLPPHVSILGQMKALQDNTMSTIDHRHGIVNDIVYELEQRSIDAGMAGVHDLVSRLNMPVQQAVDQHEVQDEQTVLPTFFWAGSYRRRPQDLVLLDCSPAHLWVLWRFGNTENNLPSLHL</sequence>
<evidence type="ECO:0000313" key="1">
    <source>
        <dbReference type="EMBL" id="OWZ03583.1"/>
    </source>
</evidence>